<dbReference type="GO" id="GO:0003746">
    <property type="term" value="F:translation elongation factor activity"/>
    <property type="evidence" value="ECO:0007669"/>
    <property type="project" value="UniProtKB-KW"/>
</dbReference>
<feature type="domain" description="Tr-type G" evidence="4">
    <location>
        <begin position="6"/>
        <end position="265"/>
    </location>
</feature>
<dbReference type="InterPro" id="IPR020568">
    <property type="entry name" value="Ribosomal_Su5_D2-typ_SF"/>
</dbReference>
<proteinExistence type="predicted"/>
<evidence type="ECO:0000256" key="3">
    <source>
        <dbReference type="ARBA" id="ARBA00024731"/>
    </source>
</evidence>
<dbReference type="InterPro" id="IPR014721">
    <property type="entry name" value="Ribsml_uS5_D2-typ_fold_subgr"/>
</dbReference>
<dbReference type="Gene3D" id="3.40.50.300">
    <property type="entry name" value="P-loop containing nucleotide triphosphate hydrolases"/>
    <property type="match status" value="1"/>
</dbReference>
<dbReference type="InterPro" id="IPR041095">
    <property type="entry name" value="EFG_II"/>
</dbReference>
<dbReference type="SMART" id="SM00838">
    <property type="entry name" value="EFG_C"/>
    <property type="match status" value="1"/>
</dbReference>
<dbReference type="NCBIfam" id="NF009381">
    <property type="entry name" value="PRK12740.1-5"/>
    <property type="match status" value="1"/>
</dbReference>
<dbReference type="InterPro" id="IPR000795">
    <property type="entry name" value="T_Tr_GTP-bd_dom"/>
</dbReference>
<dbReference type="Pfam" id="PF03764">
    <property type="entry name" value="EFG_IV"/>
    <property type="match status" value="2"/>
</dbReference>
<sequence length="696" mass="74868">MSKQVDDLRNIAVCGHGSAGKTSLVDHLLVKTGAVQGNPNVEAGTSICDFDEEEKHHKHSIEAAITHCEHNGKEFTLIDTPGYPDLIGQTIGALRGVDNALIAIDGHAGIKVNTRRVWKEAGDRGLGRILCITKVDDHSVDLPGLTETIGEVFGPQCVLFNVPLGAGDDLKGVASTIDPPSDTSGAVMDVAELHEKAVETIIETDDAVMEKYFEGEVPSTAQLMELAKKGIAAGTLTPVVCVSAKNDIGTTELLDLLTTVTLSPADIERTAKKDGDTVTLKPDPSAPLAAQVFRTRIDPFVQKLSFIRVISGTLKKDDTVETPGERKGMKVGQLLKVQGEKTEPVDSAGPGEIVAIAKNETLHTGVSLGEVQLPSIKFPLPMVGLAVSPKSRGDETKLSSSLHKLAEEDPTIHVEHDEETHETVLTGMSELHLQLIQERLKRRDHVEIETHDPKIPYRETILQDAEGMYRHKKQSGGAGQFAEVHIRMYPLPEGTDIDEYATKARFPQLKNVHYHEGANFLWVDTVVGGAIPGNFMPAIEKGFLERITNGVIAGCKVQNVCVEVHFGKDHPVDSNETAFKMAAAKAFAEVFQKAKPVLLEPMVMMHITVPADNVGDVSSDLAGRRGQMVGMDSAGGGMTTVEAKCPLGEVTTYARTLSSMTGGQGSYTMEFANYEAVPGNVQAEILANAKVKADEE</sequence>
<evidence type="ECO:0000256" key="1">
    <source>
        <dbReference type="ARBA" id="ARBA00022741"/>
    </source>
</evidence>
<keyword evidence="5" id="KW-0648">Protein biosynthesis</keyword>
<dbReference type="Proteomes" id="UP001155241">
    <property type="component" value="Unassembled WGS sequence"/>
</dbReference>
<dbReference type="AlphaFoldDB" id="A0A9X2JJ22"/>
<protein>
    <submittedName>
        <fullName evidence="5">Elongation factor G</fullName>
    </submittedName>
</protein>
<dbReference type="InterPro" id="IPR000640">
    <property type="entry name" value="EFG_V-like"/>
</dbReference>
<dbReference type="CDD" id="cd03713">
    <property type="entry name" value="EFG_mtEFG_C"/>
    <property type="match status" value="1"/>
</dbReference>
<dbReference type="GO" id="GO:0032790">
    <property type="term" value="P:ribosome disassembly"/>
    <property type="evidence" value="ECO:0007669"/>
    <property type="project" value="TreeGrafter"/>
</dbReference>
<dbReference type="InterPro" id="IPR035649">
    <property type="entry name" value="EFG_V"/>
</dbReference>
<dbReference type="PANTHER" id="PTHR43261:SF6">
    <property type="entry name" value="ELONGATION FACTOR G-LIKE PROTEIN"/>
    <property type="match status" value="1"/>
</dbReference>
<dbReference type="FunFam" id="3.30.70.240:FF:000001">
    <property type="entry name" value="Elongation factor G"/>
    <property type="match status" value="1"/>
</dbReference>
<dbReference type="Pfam" id="PF22042">
    <property type="entry name" value="EF-G_D2"/>
    <property type="match status" value="1"/>
</dbReference>
<dbReference type="InterPro" id="IPR005517">
    <property type="entry name" value="Transl_elong_EFG/EF2_IV"/>
</dbReference>
<dbReference type="InterPro" id="IPR009000">
    <property type="entry name" value="Transl_B-barrel_sf"/>
</dbReference>
<organism evidence="5 6">
    <name type="scientific">Aeoliella straminimaris</name>
    <dbReference type="NCBI Taxonomy" id="2954799"/>
    <lineage>
        <taxon>Bacteria</taxon>
        <taxon>Pseudomonadati</taxon>
        <taxon>Planctomycetota</taxon>
        <taxon>Planctomycetia</taxon>
        <taxon>Pirellulales</taxon>
        <taxon>Lacipirellulaceae</taxon>
        <taxon>Aeoliella</taxon>
    </lineage>
</organism>
<dbReference type="SUPFAM" id="SSF52540">
    <property type="entry name" value="P-loop containing nucleoside triphosphate hydrolases"/>
    <property type="match status" value="1"/>
</dbReference>
<dbReference type="Gene3D" id="3.30.70.870">
    <property type="entry name" value="Elongation Factor G (Translational Gtpase), domain 3"/>
    <property type="match status" value="1"/>
</dbReference>
<dbReference type="GO" id="GO:0003924">
    <property type="term" value="F:GTPase activity"/>
    <property type="evidence" value="ECO:0007669"/>
    <property type="project" value="InterPro"/>
</dbReference>
<dbReference type="RefSeq" id="WP_252855805.1">
    <property type="nucleotide sequence ID" value="NZ_JAMXLR010000092.1"/>
</dbReference>
<dbReference type="Gene3D" id="3.30.70.240">
    <property type="match status" value="1"/>
</dbReference>
<dbReference type="Gene3D" id="3.30.230.10">
    <property type="match status" value="1"/>
</dbReference>
<gene>
    <name evidence="5" type="ORF">NG895_27645</name>
</gene>
<accession>A0A9X2JJ22</accession>
<dbReference type="SUPFAM" id="SSF50447">
    <property type="entry name" value="Translation proteins"/>
    <property type="match status" value="1"/>
</dbReference>
<comment type="caution">
    <text evidence="5">The sequence shown here is derived from an EMBL/GenBank/DDBJ whole genome shotgun (WGS) entry which is preliminary data.</text>
</comment>
<evidence type="ECO:0000259" key="4">
    <source>
        <dbReference type="PROSITE" id="PS51722"/>
    </source>
</evidence>
<dbReference type="InterPro" id="IPR053905">
    <property type="entry name" value="EF-G-like_DII"/>
</dbReference>
<dbReference type="EMBL" id="JAMXLR010000092">
    <property type="protein sequence ID" value="MCO6047695.1"/>
    <property type="molecule type" value="Genomic_DNA"/>
</dbReference>
<dbReference type="InterPro" id="IPR027417">
    <property type="entry name" value="P-loop_NTPase"/>
</dbReference>
<name>A0A9X2JJ22_9BACT</name>
<dbReference type="InterPro" id="IPR035647">
    <property type="entry name" value="EFG_III/V"/>
</dbReference>
<dbReference type="SUPFAM" id="SSF54980">
    <property type="entry name" value="EF-G C-terminal domain-like"/>
    <property type="match status" value="2"/>
</dbReference>
<keyword evidence="2" id="KW-0342">GTP-binding</keyword>
<dbReference type="GO" id="GO:0005525">
    <property type="term" value="F:GTP binding"/>
    <property type="evidence" value="ECO:0007669"/>
    <property type="project" value="UniProtKB-KW"/>
</dbReference>
<dbReference type="SMART" id="SM00889">
    <property type="entry name" value="EFG_IV"/>
    <property type="match status" value="1"/>
</dbReference>
<dbReference type="PANTHER" id="PTHR43261">
    <property type="entry name" value="TRANSLATION ELONGATION FACTOR G-RELATED"/>
    <property type="match status" value="1"/>
</dbReference>
<keyword evidence="1" id="KW-0547">Nucleotide-binding</keyword>
<dbReference type="CDD" id="cd16262">
    <property type="entry name" value="EFG_III"/>
    <property type="match status" value="1"/>
</dbReference>
<dbReference type="Gene3D" id="2.40.30.10">
    <property type="entry name" value="Translation factors"/>
    <property type="match status" value="1"/>
</dbReference>
<dbReference type="Pfam" id="PF00679">
    <property type="entry name" value="EFG_C"/>
    <property type="match status" value="1"/>
</dbReference>
<evidence type="ECO:0000313" key="6">
    <source>
        <dbReference type="Proteomes" id="UP001155241"/>
    </source>
</evidence>
<dbReference type="Pfam" id="PF00009">
    <property type="entry name" value="GTP_EFTU"/>
    <property type="match status" value="1"/>
</dbReference>
<evidence type="ECO:0000256" key="2">
    <source>
        <dbReference type="ARBA" id="ARBA00023134"/>
    </source>
</evidence>
<dbReference type="InterPro" id="IPR009022">
    <property type="entry name" value="EFG_III"/>
</dbReference>
<dbReference type="SUPFAM" id="SSF54211">
    <property type="entry name" value="Ribosomal protein S5 domain 2-like"/>
    <property type="match status" value="1"/>
</dbReference>
<dbReference type="PROSITE" id="PS51722">
    <property type="entry name" value="G_TR_2"/>
    <property type="match status" value="1"/>
</dbReference>
<evidence type="ECO:0000313" key="5">
    <source>
        <dbReference type="EMBL" id="MCO6047695.1"/>
    </source>
</evidence>
<keyword evidence="5" id="KW-0251">Elongation factor</keyword>
<comment type="function">
    <text evidence="3">Catalyzes the GTP-dependent ribosomal translocation step during translation elongation. During this step, the ribosome changes from the pre-translocational (PRE) to the post-translocational (POST) state as the newly formed A-site-bound peptidyl-tRNA and P-site-bound deacylated tRNA move to the P and E sites, respectively. Catalyzes the coordinated movement of the two tRNA molecules, the mRNA and conformational changes in the ribosome.</text>
</comment>
<reference evidence="5" key="1">
    <citation type="submission" date="2022-06" db="EMBL/GenBank/DDBJ databases">
        <title>Aeoliella straminimaris, a novel planctomycete from sediments.</title>
        <authorList>
            <person name="Vitorino I.R."/>
            <person name="Lage O.M."/>
        </authorList>
    </citation>
    <scope>NUCLEOTIDE SEQUENCE</scope>
    <source>
        <strain evidence="5">ICT_H6.2</strain>
    </source>
</reference>
<keyword evidence="6" id="KW-1185">Reference proteome</keyword>
<dbReference type="Pfam" id="PF14492">
    <property type="entry name" value="EFG_III"/>
    <property type="match status" value="1"/>
</dbReference>
<dbReference type="FunFam" id="3.30.70.870:FF:000002">
    <property type="entry name" value="Translation elongation factor 2"/>
    <property type="match status" value="1"/>
</dbReference>